<evidence type="ECO:0000259" key="2">
    <source>
        <dbReference type="PROSITE" id="PS50106"/>
    </source>
</evidence>
<dbReference type="EMBL" id="OZ034831">
    <property type="protein sequence ID" value="CAL1688042.1"/>
    <property type="molecule type" value="Genomic_DNA"/>
</dbReference>
<feature type="region of interest" description="Disordered" evidence="1">
    <location>
        <begin position="739"/>
        <end position="768"/>
    </location>
</feature>
<protein>
    <recommendedName>
        <fullName evidence="2">PDZ domain-containing protein</fullName>
    </recommendedName>
</protein>
<feature type="region of interest" description="Disordered" evidence="1">
    <location>
        <begin position="24"/>
        <end position="67"/>
    </location>
</feature>
<dbReference type="PANTHER" id="PTHR11324">
    <property type="entry name" value="IL16-RELATED"/>
    <property type="match status" value="1"/>
</dbReference>
<dbReference type="Pfam" id="PF00595">
    <property type="entry name" value="PDZ"/>
    <property type="match status" value="2"/>
</dbReference>
<evidence type="ECO:0000313" key="3">
    <source>
        <dbReference type="EMBL" id="CAL1688042.1"/>
    </source>
</evidence>
<gene>
    <name evidence="3" type="ORF">LPLAT_LOCUS13186</name>
</gene>
<evidence type="ECO:0000313" key="4">
    <source>
        <dbReference type="Proteomes" id="UP001497644"/>
    </source>
</evidence>
<feature type="domain" description="PDZ" evidence="2">
    <location>
        <begin position="638"/>
        <end position="721"/>
    </location>
</feature>
<proteinExistence type="predicted"/>
<evidence type="ECO:0000256" key="1">
    <source>
        <dbReference type="SAM" id="MobiDB-lite"/>
    </source>
</evidence>
<organism evidence="3 4">
    <name type="scientific">Lasius platythorax</name>
    <dbReference type="NCBI Taxonomy" id="488582"/>
    <lineage>
        <taxon>Eukaryota</taxon>
        <taxon>Metazoa</taxon>
        <taxon>Ecdysozoa</taxon>
        <taxon>Arthropoda</taxon>
        <taxon>Hexapoda</taxon>
        <taxon>Insecta</taxon>
        <taxon>Pterygota</taxon>
        <taxon>Neoptera</taxon>
        <taxon>Endopterygota</taxon>
        <taxon>Hymenoptera</taxon>
        <taxon>Apocrita</taxon>
        <taxon>Aculeata</taxon>
        <taxon>Formicoidea</taxon>
        <taxon>Formicidae</taxon>
        <taxon>Formicinae</taxon>
        <taxon>Lasius</taxon>
        <taxon>Lasius</taxon>
    </lineage>
</organism>
<dbReference type="SMART" id="SM00228">
    <property type="entry name" value="PDZ"/>
    <property type="match status" value="2"/>
</dbReference>
<dbReference type="Gene3D" id="2.30.42.10">
    <property type="match status" value="2"/>
</dbReference>
<dbReference type="InterPro" id="IPR001478">
    <property type="entry name" value="PDZ"/>
</dbReference>
<feature type="compositionally biased region" description="Basic and acidic residues" evidence="1">
    <location>
        <begin position="112"/>
        <end position="124"/>
    </location>
</feature>
<keyword evidence="4" id="KW-1185">Reference proteome</keyword>
<feature type="compositionally biased region" description="Polar residues" evidence="1">
    <location>
        <begin position="739"/>
        <end position="750"/>
    </location>
</feature>
<reference evidence="3" key="1">
    <citation type="submission" date="2024-04" db="EMBL/GenBank/DDBJ databases">
        <authorList>
            <consortium name="Molecular Ecology Group"/>
        </authorList>
    </citation>
    <scope>NUCLEOTIDE SEQUENCE</scope>
</reference>
<feature type="compositionally biased region" description="Polar residues" evidence="1">
    <location>
        <begin position="264"/>
        <end position="283"/>
    </location>
</feature>
<dbReference type="AlphaFoldDB" id="A0AAV2P6Y0"/>
<dbReference type="SUPFAM" id="SSF50156">
    <property type="entry name" value="PDZ domain-like"/>
    <property type="match status" value="2"/>
</dbReference>
<sequence length="926" mass="102662">MRLFKRYTADTSPQLVSAVPISQDITATVESNVSERPEKKSKTDDKSEDTLPIKEDVDAQKEPVDSSILTRKGISTWGRKMGRRWDQMKRSDSSELLSVSRRRRRWSPHRKSSYDETSNEKENGNSEFPKPKRIPRVESLRNFFRTGGDNSFNSKNSARNATIQEEDVVDIRHCPMEKTLSEGAIRKISLRGICSENIDDREFAGIDRETFLRQKKLQLSRSIQDLQEQRRVLDYILKNQEILKTRRGDTFVREALENVETNSKRISSNSGCSSTEKTKSVSTRMPDRQSAPGNVNEIKENVCHPHGSSVALTGLEDLLSNLRIGCDESGYDSDSTRAGADSPDSEKLAVPPLLKPRSSSITSDDYHGLSLPFRGDASRKKDTAIEPNSSATCTSTIEEVDAAVDAATSNAAFNDSTITQTTMLMSDDDTDSCDDDTFADFFEYQPDLTRTYSKREADLFPQCHEDLMRAASSPTSALLGEDSTKLQVTESNNPDVTLTQYDASDDAKTKVDFDERKPCAKTPANLVPQMVKFQNLLKDKKHRNRKCSSPSVLHLLEHAAPPCNDSPPANKVCPLSETMTNPLRYYSPKRSRSSLELDTADVTKNAAKRVLMLNACESALPTVSKAASKNLVRRELKTMKLTVNHTAGLGISVERREAARPFYVIAKMDPNGEAARSRQFRIGDEIVRICGRRIRGMSMAEARNALRSCVGTVELQVAREPMKIGDTWGDVLTRTRSDPNSWISKSQKTEFQPAFPASSPTNRTSDASVSLAVDETTTASRKITGMKKFQIVRKRSAEAPAVQRGSSLAMDLLTIVLTKGAPKKLGFSIVGGVDSNKGRMGIFVKDIMPDGQAAEEGTLRAGDEILAINGSSLDGLTHAKALQMFKNAKAGNLILHVTRRDPTHKRYVTQSKSYDCLNKLTKSADE</sequence>
<feature type="compositionally biased region" description="Polar residues" evidence="1">
    <location>
        <begin position="758"/>
        <end position="768"/>
    </location>
</feature>
<feature type="region of interest" description="Disordered" evidence="1">
    <location>
        <begin position="264"/>
        <end position="295"/>
    </location>
</feature>
<dbReference type="Proteomes" id="UP001497644">
    <property type="component" value="Chromosome 8"/>
</dbReference>
<feature type="region of interest" description="Disordered" evidence="1">
    <location>
        <begin position="331"/>
        <end position="366"/>
    </location>
</feature>
<accession>A0AAV2P6Y0</accession>
<dbReference type="InterPro" id="IPR036034">
    <property type="entry name" value="PDZ_sf"/>
</dbReference>
<feature type="compositionally biased region" description="Basic residues" evidence="1">
    <location>
        <begin position="100"/>
        <end position="111"/>
    </location>
</feature>
<dbReference type="PROSITE" id="PS50106">
    <property type="entry name" value="PDZ"/>
    <property type="match status" value="2"/>
</dbReference>
<dbReference type="PANTHER" id="PTHR11324:SF16">
    <property type="entry name" value="PDZ DOMAIN-CONTAINING PROTEIN 2"/>
    <property type="match status" value="1"/>
</dbReference>
<feature type="compositionally biased region" description="Basic and acidic residues" evidence="1">
    <location>
        <begin position="33"/>
        <end position="64"/>
    </location>
</feature>
<feature type="domain" description="PDZ" evidence="2">
    <location>
        <begin position="814"/>
        <end position="888"/>
    </location>
</feature>
<name>A0AAV2P6Y0_9HYME</name>
<dbReference type="CDD" id="cd00136">
    <property type="entry name" value="PDZ_canonical"/>
    <property type="match status" value="1"/>
</dbReference>
<feature type="region of interest" description="Disordered" evidence="1">
    <location>
        <begin position="85"/>
        <end position="134"/>
    </location>
</feature>